<keyword evidence="2" id="KW-1185">Reference proteome</keyword>
<evidence type="ECO:0008006" key="3">
    <source>
        <dbReference type="Google" id="ProtNLM"/>
    </source>
</evidence>
<evidence type="ECO:0000313" key="2">
    <source>
        <dbReference type="Proteomes" id="UP001527099"/>
    </source>
</evidence>
<reference evidence="1 2" key="1">
    <citation type="submission" date="2022-05" db="EMBL/GenBank/DDBJ databases">
        <title>Genome Sequencing of Bee-Associated Microbes.</title>
        <authorList>
            <person name="Dunlap C."/>
        </authorList>
    </citation>
    <scope>NUCLEOTIDE SEQUENCE [LARGE SCALE GENOMIC DNA]</scope>
    <source>
        <strain evidence="1 2">NRRL B-14421</strain>
    </source>
</reference>
<protein>
    <recommendedName>
        <fullName evidence="3">Peptidase C14</fullName>
    </recommendedName>
</protein>
<accession>A0ABT4GHK1</accession>
<proteinExistence type="predicted"/>
<dbReference type="EMBL" id="JAMDMX010000079">
    <property type="protein sequence ID" value="MCY9695671.1"/>
    <property type="molecule type" value="Genomic_DNA"/>
</dbReference>
<comment type="caution">
    <text evidence="1">The sequence shown here is derived from an EMBL/GenBank/DDBJ whole genome shotgun (WGS) entry which is preliminary data.</text>
</comment>
<gene>
    <name evidence="1" type="ORF">M5X19_22600</name>
</gene>
<dbReference type="RefSeq" id="WP_268616912.1">
    <property type="nucleotide sequence ID" value="NZ_JAMDMX010000079.1"/>
</dbReference>
<organism evidence="1 2">
    <name type="scientific">Paenibacillus alginolyticus</name>
    <dbReference type="NCBI Taxonomy" id="59839"/>
    <lineage>
        <taxon>Bacteria</taxon>
        <taxon>Bacillati</taxon>
        <taxon>Bacillota</taxon>
        <taxon>Bacilli</taxon>
        <taxon>Bacillales</taxon>
        <taxon>Paenibacillaceae</taxon>
        <taxon>Paenibacillus</taxon>
    </lineage>
</organism>
<sequence length="705" mass="77201">MIQLSNLEELLAYKPNPIEDGQLVYVDGYYQKGDGGGKLVRWMACSTKADNGGTIHDPLIGSSGRWETVHNGVGDFRWFGILDATKNADDAMDAMVNDSSIHLIETHTDLNFARRHTYDRSDIELNFFGHTVTTKGIELNTKSNPFGAVIFFQGKASGEVQTLTLSAELPEQTDVLEVFDSASFEVDDWWLVRVKNNPEGNAQRELDYMLQITEIMDDSHVRVNYKLGWTLAVGREITFKKMNPVFRSHVRNMNFIGVSVPNNGSTSEKPFDTWDQIGSHPIAYEFAVACNVVDVNATKVFWPVIERRYCTHYVTERCRLTNPEEVIWGGTGYLTQQLNVLYGHVRDCHTSNARHLNDFTCAAYCMVENCHGDGDEHGSFVTHGQYEHDLTYIGNSGLLSFANSGTTWGDSAKRITVKKHTGSRVVAHKRITDLTLEDVHAVWKEGLVDSGTIWANADGLQMRGCTADTMLTLSQSSARSKRGNLADGCSFGMTKDAEIARLPGTAHAGFRPVIADFVMQNCHFHNVDHNTIGSIQRLVLINTWFKGASPEAGAIQVGCAEVIMQGGGFDNCGIKLVGVFDSGVTGTNDQSITVDGGALFSGTNAEKAFLKSGNTSGTVTWIFGDCKSSASDEDMAHFSIQGGSNKLRAVGSRFSGGKYEVADGSFGSGSYLLMMACVEEGVDRSSLPEESDVLKHVAGNMIISK</sequence>
<name>A0ABT4GHK1_9BACL</name>
<evidence type="ECO:0000313" key="1">
    <source>
        <dbReference type="EMBL" id="MCY9695671.1"/>
    </source>
</evidence>
<dbReference type="Proteomes" id="UP001527099">
    <property type="component" value="Unassembled WGS sequence"/>
</dbReference>